<evidence type="ECO:0000313" key="3">
    <source>
        <dbReference type="Proteomes" id="UP000886998"/>
    </source>
</evidence>
<dbReference type="GO" id="GO:0003677">
    <property type="term" value="F:DNA binding"/>
    <property type="evidence" value="ECO:0007669"/>
    <property type="project" value="UniProtKB-KW"/>
</dbReference>
<organism evidence="2 3">
    <name type="scientific">Trichonephila inaurata madagascariensis</name>
    <dbReference type="NCBI Taxonomy" id="2747483"/>
    <lineage>
        <taxon>Eukaryota</taxon>
        <taxon>Metazoa</taxon>
        <taxon>Ecdysozoa</taxon>
        <taxon>Arthropoda</taxon>
        <taxon>Chelicerata</taxon>
        <taxon>Arachnida</taxon>
        <taxon>Araneae</taxon>
        <taxon>Araneomorphae</taxon>
        <taxon>Entelegynae</taxon>
        <taxon>Araneoidea</taxon>
        <taxon>Nephilidae</taxon>
        <taxon>Trichonephila</taxon>
        <taxon>Trichonephila inaurata</taxon>
    </lineage>
</organism>
<evidence type="ECO:0000256" key="1">
    <source>
        <dbReference type="SAM" id="MobiDB-lite"/>
    </source>
</evidence>
<dbReference type="Proteomes" id="UP000886998">
    <property type="component" value="Unassembled WGS sequence"/>
</dbReference>
<sequence>MKSILFQLSPNEKQITLSSSLHDPLKVKPDNGSDDNKLEEPEPLKLSTGAFSPSAALYKDYFPALRPTRLMPPPLWSTLRDCVTEKNGKVVVLGPGMTRGTLQWGNTRMDILDFEL</sequence>
<keyword evidence="2" id="KW-0238">DNA-binding</keyword>
<accession>A0A8X6WTA1</accession>
<reference evidence="2" key="1">
    <citation type="submission" date="2020-08" db="EMBL/GenBank/DDBJ databases">
        <title>Multicomponent nature underlies the extraordinary mechanical properties of spider dragline silk.</title>
        <authorList>
            <person name="Kono N."/>
            <person name="Nakamura H."/>
            <person name="Mori M."/>
            <person name="Yoshida Y."/>
            <person name="Ohtoshi R."/>
            <person name="Malay A.D."/>
            <person name="Moran D.A.P."/>
            <person name="Tomita M."/>
            <person name="Numata K."/>
            <person name="Arakawa K."/>
        </authorList>
    </citation>
    <scope>NUCLEOTIDE SEQUENCE</scope>
</reference>
<comment type="caution">
    <text evidence="2">The sequence shown here is derived from an EMBL/GenBank/DDBJ whole genome shotgun (WGS) entry which is preliminary data.</text>
</comment>
<gene>
    <name evidence="2" type="primary">AVEN_32035_1</name>
    <name evidence="2" type="ORF">TNIN_17751</name>
</gene>
<protein>
    <submittedName>
        <fullName evidence="2">Homeobox domain-containing protein</fullName>
    </submittedName>
</protein>
<name>A0A8X6WTA1_9ARAC</name>
<dbReference type="EMBL" id="BMAV01001367">
    <property type="protein sequence ID" value="GFY39401.1"/>
    <property type="molecule type" value="Genomic_DNA"/>
</dbReference>
<proteinExistence type="predicted"/>
<feature type="compositionally biased region" description="Basic and acidic residues" evidence="1">
    <location>
        <begin position="23"/>
        <end position="43"/>
    </location>
</feature>
<dbReference type="AlphaFoldDB" id="A0A8X6WTA1"/>
<feature type="region of interest" description="Disordered" evidence="1">
    <location>
        <begin position="17"/>
        <end position="47"/>
    </location>
</feature>
<keyword evidence="2" id="KW-0371">Homeobox</keyword>
<evidence type="ECO:0000313" key="2">
    <source>
        <dbReference type="EMBL" id="GFY39401.1"/>
    </source>
</evidence>
<keyword evidence="3" id="KW-1185">Reference proteome</keyword>